<keyword evidence="2" id="KW-1185">Reference proteome</keyword>
<dbReference type="EMBL" id="JAMSHJ010000004">
    <property type="protein sequence ID" value="KAI5422167.1"/>
    <property type="molecule type" value="Genomic_DNA"/>
</dbReference>
<dbReference type="Proteomes" id="UP001058974">
    <property type="component" value="Chromosome 4"/>
</dbReference>
<name>A0A9D5ARY1_PEA</name>
<evidence type="ECO:0000313" key="2">
    <source>
        <dbReference type="Proteomes" id="UP001058974"/>
    </source>
</evidence>
<dbReference type="Gramene" id="Psat04G0558100-T1">
    <property type="protein sequence ID" value="KAI5422167.1"/>
    <property type="gene ID" value="KIW84_045581"/>
</dbReference>
<evidence type="ECO:0000313" key="1">
    <source>
        <dbReference type="EMBL" id="KAI5422167.1"/>
    </source>
</evidence>
<protein>
    <submittedName>
        <fullName evidence="1">Uncharacterized protein</fullName>
    </submittedName>
</protein>
<comment type="caution">
    <text evidence="1">The sequence shown here is derived from an EMBL/GenBank/DDBJ whole genome shotgun (WGS) entry which is preliminary data.</text>
</comment>
<reference evidence="1 2" key="1">
    <citation type="journal article" date="2022" name="Nat. Genet.">
        <title>Improved pea reference genome and pan-genome highlight genomic features and evolutionary characteristics.</title>
        <authorList>
            <person name="Yang T."/>
            <person name="Liu R."/>
            <person name="Luo Y."/>
            <person name="Hu S."/>
            <person name="Wang D."/>
            <person name="Wang C."/>
            <person name="Pandey M.K."/>
            <person name="Ge S."/>
            <person name="Xu Q."/>
            <person name="Li N."/>
            <person name="Li G."/>
            <person name="Huang Y."/>
            <person name="Saxena R.K."/>
            <person name="Ji Y."/>
            <person name="Li M."/>
            <person name="Yan X."/>
            <person name="He Y."/>
            <person name="Liu Y."/>
            <person name="Wang X."/>
            <person name="Xiang C."/>
            <person name="Varshney R.K."/>
            <person name="Ding H."/>
            <person name="Gao S."/>
            <person name="Zong X."/>
        </authorList>
    </citation>
    <scope>NUCLEOTIDE SEQUENCE [LARGE SCALE GENOMIC DNA]</scope>
    <source>
        <strain evidence="1 2">cv. Zhongwan 6</strain>
    </source>
</reference>
<proteinExistence type="predicted"/>
<accession>A0A9D5ARY1</accession>
<gene>
    <name evidence="1" type="ORF">KIW84_045581</name>
</gene>
<sequence length="130" mass="14841">METRPLAPPPTPPPRGYVANVRCDFHASSPRHTTERFMALKFRVPDLLDRKVISFTAGNLNIKNNSMTWHDVPNINVVEKSEELHGYCKTCRSNPDKCEKMKRCLQQMMNHGLVQIGYSKKIEDVSAIES</sequence>
<organism evidence="1 2">
    <name type="scientific">Pisum sativum</name>
    <name type="common">Garden pea</name>
    <name type="synonym">Lathyrus oleraceus</name>
    <dbReference type="NCBI Taxonomy" id="3888"/>
    <lineage>
        <taxon>Eukaryota</taxon>
        <taxon>Viridiplantae</taxon>
        <taxon>Streptophyta</taxon>
        <taxon>Embryophyta</taxon>
        <taxon>Tracheophyta</taxon>
        <taxon>Spermatophyta</taxon>
        <taxon>Magnoliopsida</taxon>
        <taxon>eudicotyledons</taxon>
        <taxon>Gunneridae</taxon>
        <taxon>Pentapetalae</taxon>
        <taxon>rosids</taxon>
        <taxon>fabids</taxon>
        <taxon>Fabales</taxon>
        <taxon>Fabaceae</taxon>
        <taxon>Papilionoideae</taxon>
        <taxon>50 kb inversion clade</taxon>
        <taxon>NPAAA clade</taxon>
        <taxon>Hologalegina</taxon>
        <taxon>IRL clade</taxon>
        <taxon>Fabeae</taxon>
        <taxon>Lathyrus</taxon>
    </lineage>
</organism>
<dbReference type="AlphaFoldDB" id="A0A9D5ARY1"/>